<comment type="subcellular location">
    <subcellularLocation>
        <location evidence="11">Cytoplasm</location>
    </subcellularLocation>
    <text evidence="11">About half TF is bound to the ribosome near the polypeptide exit tunnel while the other half is free in the cytoplasm.</text>
</comment>
<dbReference type="PROSITE" id="PS50059">
    <property type="entry name" value="FKBP_PPIASE"/>
    <property type="match status" value="1"/>
</dbReference>
<dbReference type="Gene3D" id="1.10.3120.10">
    <property type="entry name" value="Trigger factor, C-terminal domain"/>
    <property type="match status" value="1"/>
</dbReference>
<keyword evidence="16" id="KW-1185">Reference proteome</keyword>
<dbReference type="OrthoDB" id="9767721at2"/>
<evidence type="ECO:0000256" key="13">
    <source>
        <dbReference type="RuleBase" id="RU003914"/>
    </source>
</evidence>
<keyword evidence="11" id="KW-0963">Cytoplasm</keyword>
<evidence type="ECO:0000256" key="11">
    <source>
        <dbReference type="HAMAP-Rule" id="MF_00303"/>
    </source>
</evidence>
<dbReference type="Proteomes" id="UP000199496">
    <property type="component" value="Unassembled WGS sequence"/>
</dbReference>
<dbReference type="STRING" id="867345.SAMN05421693_10769"/>
<evidence type="ECO:0000256" key="10">
    <source>
        <dbReference type="ARBA" id="ARBA00029986"/>
    </source>
</evidence>
<evidence type="ECO:0000256" key="2">
    <source>
        <dbReference type="ARBA" id="ARBA00005464"/>
    </source>
</evidence>
<keyword evidence="5 11" id="KW-0132">Cell division</keyword>
<dbReference type="RefSeq" id="WP_090204784.1">
    <property type="nucleotide sequence ID" value="NZ_FOFO01000007.1"/>
</dbReference>
<dbReference type="GO" id="GO:0043335">
    <property type="term" value="P:protein unfolding"/>
    <property type="evidence" value="ECO:0007669"/>
    <property type="project" value="TreeGrafter"/>
</dbReference>
<accession>A0A1H9B353</accession>
<keyword evidence="6 11" id="KW-0697">Rotamase</keyword>
<sequence>MQVSVESLSSLERRMTVQVPAERIQEEVNRRLKSLVKRVKIDGFRPGKVPLKVVQQRYGDGVYQEVLGELMQSSYQDALNQENLVPAGMPNIEPKSVEAGEALEYVATFEVFPQVEPADMSGVEISRPQVEITDADVDKVIESLQKQRRQWVDIERESAKGNRVVMDFTGTLDGEPFEGGSAEDANLELGEGRMIPGFEEQLEGLKAGDQKTIAVTFPEDYPAEHLAGRPAEFAVTIKAVQESVLPEINEEFAKDFGVEEGGVDKLREEVRKNMGRELEQAIKAKVKEQVMEALLERNPLDLPQAVVKDEINRLREQAISRFGRSAQGVPQLGDDLFEEEAQRRVALGLIIREIIRRDAIRVDQSLITAELETISAGYEDSEQVMNYYRANKQAMSTLEAMVLEQQVVDFLLAQCQINDEPTSFERIMNPSQDTQA</sequence>
<evidence type="ECO:0000256" key="9">
    <source>
        <dbReference type="ARBA" id="ARBA00023306"/>
    </source>
</evidence>
<dbReference type="InterPro" id="IPR008880">
    <property type="entry name" value="Trigger_fac_C"/>
</dbReference>
<dbReference type="Pfam" id="PF00254">
    <property type="entry name" value="FKBP_C"/>
    <property type="match status" value="1"/>
</dbReference>
<evidence type="ECO:0000256" key="8">
    <source>
        <dbReference type="ARBA" id="ARBA00023235"/>
    </source>
</evidence>
<dbReference type="Gene3D" id="3.30.70.1050">
    <property type="entry name" value="Trigger factor ribosome-binding domain"/>
    <property type="match status" value="1"/>
</dbReference>
<dbReference type="InterPro" id="IPR046357">
    <property type="entry name" value="PPIase_dom_sf"/>
</dbReference>
<evidence type="ECO:0000256" key="6">
    <source>
        <dbReference type="ARBA" id="ARBA00023110"/>
    </source>
</evidence>
<dbReference type="SUPFAM" id="SSF54534">
    <property type="entry name" value="FKBP-like"/>
    <property type="match status" value="1"/>
</dbReference>
<comment type="function">
    <text evidence="11">Involved in protein export. Acts as a chaperone by maintaining the newly synthesized protein in an open conformation. Functions as a peptidyl-prolyl cis-trans isomerase.</text>
</comment>
<name>A0A1H9B353_9GAMM</name>
<organism evidence="15 16">
    <name type="scientific">Ectothiorhodospira magna</name>
    <dbReference type="NCBI Taxonomy" id="867345"/>
    <lineage>
        <taxon>Bacteria</taxon>
        <taxon>Pseudomonadati</taxon>
        <taxon>Pseudomonadota</taxon>
        <taxon>Gammaproteobacteria</taxon>
        <taxon>Chromatiales</taxon>
        <taxon>Ectothiorhodospiraceae</taxon>
        <taxon>Ectothiorhodospira</taxon>
    </lineage>
</organism>
<evidence type="ECO:0000313" key="16">
    <source>
        <dbReference type="Proteomes" id="UP000199496"/>
    </source>
</evidence>
<proteinExistence type="inferred from homology"/>
<dbReference type="InterPro" id="IPR036611">
    <property type="entry name" value="Trigger_fac_ribosome-bd_sf"/>
</dbReference>
<dbReference type="PANTHER" id="PTHR30560:SF3">
    <property type="entry name" value="TRIGGER FACTOR-LIKE PROTEIN TIG, CHLOROPLASTIC"/>
    <property type="match status" value="1"/>
</dbReference>
<feature type="domain" description="PPIase FKBP-type" evidence="14">
    <location>
        <begin position="161"/>
        <end position="246"/>
    </location>
</feature>
<dbReference type="AlphaFoldDB" id="A0A1H9B353"/>
<dbReference type="Pfam" id="PF05697">
    <property type="entry name" value="Trigger_N"/>
    <property type="match status" value="1"/>
</dbReference>
<dbReference type="InterPro" id="IPR037041">
    <property type="entry name" value="Trigger_fac_C_sf"/>
</dbReference>
<evidence type="ECO:0000256" key="4">
    <source>
        <dbReference type="ARBA" id="ARBA00016902"/>
    </source>
</evidence>
<evidence type="ECO:0000256" key="7">
    <source>
        <dbReference type="ARBA" id="ARBA00023186"/>
    </source>
</evidence>
<comment type="catalytic activity">
    <reaction evidence="1 11 12">
        <text>[protein]-peptidylproline (omega=180) = [protein]-peptidylproline (omega=0)</text>
        <dbReference type="Rhea" id="RHEA:16237"/>
        <dbReference type="Rhea" id="RHEA-COMP:10747"/>
        <dbReference type="Rhea" id="RHEA-COMP:10748"/>
        <dbReference type="ChEBI" id="CHEBI:83833"/>
        <dbReference type="ChEBI" id="CHEBI:83834"/>
        <dbReference type="EC" id="5.2.1.8"/>
    </reaction>
</comment>
<dbReference type="GO" id="GO:0043022">
    <property type="term" value="F:ribosome binding"/>
    <property type="evidence" value="ECO:0007669"/>
    <property type="project" value="TreeGrafter"/>
</dbReference>
<dbReference type="EC" id="5.2.1.8" evidence="3 11"/>
<dbReference type="InterPro" id="IPR027304">
    <property type="entry name" value="Trigger_fact/SurA_dom_sf"/>
</dbReference>
<gene>
    <name evidence="11" type="primary">tig</name>
    <name evidence="15" type="ORF">SAMN05421693_10769</name>
</gene>
<evidence type="ECO:0000256" key="3">
    <source>
        <dbReference type="ARBA" id="ARBA00013194"/>
    </source>
</evidence>
<dbReference type="Gene3D" id="3.10.50.40">
    <property type="match status" value="1"/>
</dbReference>
<dbReference type="FunFam" id="3.10.50.40:FF:000001">
    <property type="entry name" value="Trigger factor"/>
    <property type="match status" value="1"/>
</dbReference>
<evidence type="ECO:0000256" key="12">
    <source>
        <dbReference type="PROSITE-ProRule" id="PRU00277"/>
    </source>
</evidence>
<dbReference type="PIRSF" id="PIRSF003095">
    <property type="entry name" value="Trigger_factor"/>
    <property type="match status" value="1"/>
</dbReference>
<dbReference type="SUPFAM" id="SSF109998">
    <property type="entry name" value="Triger factor/SurA peptide-binding domain-like"/>
    <property type="match status" value="1"/>
</dbReference>
<protein>
    <recommendedName>
        <fullName evidence="4 11">Trigger factor</fullName>
        <shortName evidence="11">TF</shortName>
        <ecNumber evidence="3 11">5.2.1.8</ecNumber>
    </recommendedName>
    <alternativeName>
        <fullName evidence="10 11">PPIase</fullName>
    </alternativeName>
</protein>
<dbReference type="EMBL" id="FOFO01000007">
    <property type="protein sequence ID" value="SEP83093.1"/>
    <property type="molecule type" value="Genomic_DNA"/>
</dbReference>
<dbReference type="GO" id="GO:0044183">
    <property type="term" value="F:protein folding chaperone"/>
    <property type="evidence" value="ECO:0007669"/>
    <property type="project" value="TreeGrafter"/>
</dbReference>
<dbReference type="HAMAP" id="MF_00303">
    <property type="entry name" value="Trigger_factor_Tig"/>
    <property type="match status" value="1"/>
</dbReference>
<dbReference type="GO" id="GO:0005737">
    <property type="term" value="C:cytoplasm"/>
    <property type="evidence" value="ECO:0007669"/>
    <property type="project" value="UniProtKB-SubCell"/>
</dbReference>
<comment type="similarity">
    <text evidence="2 11 13">Belongs to the FKBP-type PPIase family. Tig subfamily.</text>
</comment>
<keyword evidence="8 11" id="KW-0413">Isomerase</keyword>
<dbReference type="SUPFAM" id="SSF102735">
    <property type="entry name" value="Trigger factor ribosome-binding domain"/>
    <property type="match status" value="1"/>
</dbReference>
<dbReference type="PANTHER" id="PTHR30560">
    <property type="entry name" value="TRIGGER FACTOR CHAPERONE AND PEPTIDYL-PROLYL CIS/TRANS ISOMERASE"/>
    <property type="match status" value="1"/>
</dbReference>
<evidence type="ECO:0000256" key="1">
    <source>
        <dbReference type="ARBA" id="ARBA00000971"/>
    </source>
</evidence>
<dbReference type="GO" id="GO:0015031">
    <property type="term" value="P:protein transport"/>
    <property type="evidence" value="ECO:0007669"/>
    <property type="project" value="UniProtKB-UniRule"/>
</dbReference>
<comment type="domain">
    <text evidence="11">Consists of 3 domains; the N-terminus binds the ribosome, the middle domain has PPIase activity, while the C-terminus has intrinsic chaperone activity on its own.</text>
</comment>
<dbReference type="GO" id="GO:0003755">
    <property type="term" value="F:peptidyl-prolyl cis-trans isomerase activity"/>
    <property type="evidence" value="ECO:0007669"/>
    <property type="project" value="UniProtKB-UniRule"/>
</dbReference>
<dbReference type="InterPro" id="IPR008881">
    <property type="entry name" value="Trigger_fac_ribosome-bd_bac"/>
</dbReference>
<keyword evidence="9 11" id="KW-0131">Cell cycle</keyword>
<dbReference type="Pfam" id="PF05698">
    <property type="entry name" value="Trigger_C"/>
    <property type="match status" value="1"/>
</dbReference>
<reference evidence="15 16" key="1">
    <citation type="submission" date="2016-10" db="EMBL/GenBank/DDBJ databases">
        <authorList>
            <person name="de Groot N.N."/>
        </authorList>
    </citation>
    <scope>NUCLEOTIDE SEQUENCE [LARGE SCALE GENOMIC DNA]</scope>
    <source>
        <strain evidence="15 16">B7-7</strain>
    </source>
</reference>
<dbReference type="GO" id="GO:0051301">
    <property type="term" value="P:cell division"/>
    <property type="evidence" value="ECO:0007669"/>
    <property type="project" value="UniProtKB-KW"/>
</dbReference>
<evidence type="ECO:0000256" key="5">
    <source>
        <dbReference type="ARBA" id="ARBA00022618"/>
    </source>
</evidence>
<dbReference type="GO" id="GO:0051083">
    <property type="term" value="P:'de novo' cotranslational protein folding"/>
    <property type="evidence" value="ECO:0007669"/>
    <property type="project" value="TreeGrafter"/>
</dbReference>
<dbReference type="InterPro" id="IPR005215">
    <property type="entry name" value="Trig_fac"/>
</dbReference>
<keyword evidence="7 11" id="KW-0143">Chaperone</keyword>
<evidence type="ECO:0000259" key="14">
    <source>
        <dbReference type="PROSITE" id="PS50059"/>
    </source>
</evidence>
<dbReference type="NCBIfam" id="TIGR00115">
    <property type="entry name" value="tig"/>
    <property type="match status" value="1"/>
</dbReference>
<dbReference type="InterPro" id="IPR001179">
    <property type="entry name" value="PPIase_FKBP_dom"/>
</dbReference>
<evidence type="ECO:0000313" key="15">
    <source>
        <dbReference type="EMBL" id="SEP83093.1"/>
    </source>
</evidence>